<dbReference type="AlphaFoldDB" id="A0A4Q6XV22"/>
<sequence>MPLYPAFVNNTYIENLCFLGGVAQQIGLEPYRLLRRVDVFVQMQVQIATWELPRIDGELFPQL</sequence>
<evidence type="ECO:0000313" key="1">
    <source>
        <dbReference type="EMBL" id="RZF60236.1"/>
    </source>
</evidence>
<reference evidence="1 2" key="1">
    <citation type="submission" date="2019-02" db="EMBL/GenBank/DDBJ databases">
        <authorList>
            <person name="Li Y."/>
        </authorList>
    </citation>
    <scope>NUCLEOTIDE SEQUENCE [LARGE SCALE GENOMIC DNA]</scope>
    <source>
        <strain evidence="1 2">30C10-4-7</strain>
    </source>
</reference>
<name>A0A4Q6XV22_9SPHI</name>
<dbReference type="EMBL" id="SGIT01000002">
    <property type="protein sequence ID" value="RZF60236.1"/>
    <property type="molecule type" value="Genomic_DNA"/>
</dbReference>
<gene>
    <name evidence="1" type="ORF">EWE74_14105</name>
</gene>
<protein>
    <submittedName>
        <fullName evidence="1">Uncharacterized protein</fullName>
    </submittedName>
</protein>
<dbReference type="RefSeq" id="WP_130142154.1">
    <property type="nucleotide sequence ID" value="NZ_SGIT01000002.1"/>
</dbReference>
<evidence type="ECO:0000313" key="2">
    <source>
        <dbReference type="Proteomes" id="UP000292855"/>
    </source>
</evidence>
<accession>A0A4Q6XV22</accession>
<proteinExistence type="predicted"/>
<keyword evidence="2" id="KW-1185">Reference proteome</keyword>
<comment type="caution">
    <text evidence="1">The sequence shown here is derived from an EMBL/GenBank/DDBJ whole genome shotgun (WGS) entry which is preliminary data.</text>
</comment>
<dbReference type="Proteomes" id="UP000292855">
    <property type="component" value="Unassembled WGS sequence"/>
</dbReference>
<organism evidence="1 2">
    <name type="scientific">Sphingobacterium corticibacterium</name>
    <dbReference type="NCBI Taxonomy" id="2484746"/>
    <lineage>
        <taxon>Bacteria</taxon>
        <taxon>Pseudomonadati</taxon>
        <taxon>Bacteroidota</taxon>
        <taxon>Sphingobacteriia</taxon>
        <taxon>Sphingobacteriales</taxon>
        <taxon>Sphingobacteriaceae</taxon>
        <taxon>Sphingobacterium</taxon>
    </lineage>
</organism>